<accession>A0A976SJG1</accession>
<gene>
    <name evidence="1" type="ORF">MACK_003599</name>
</gene>
<protein>
    <submittedName>
        <fullName evidence="1">Uncharacterized protein</fullName>
    </submittedName>
</protein>
<organism evidence="1 2">
    <name type="scientific">Theileria orientalis</name>
    <dbReference type="NCBI Taxonomy" id="68886"/>
    <lineage>
        <taxon>Eukaryota</taxon>
        <taxon>Sar</taxon>
        <taxon>Alveolata</taxon>
        <taxon>Apicomplexa</taxon>
        <taxon>Aconoidasida</taxon>
        <taxon>Piroplasmida</taxon>
        <taxon>Theileriidae</taxon>
        <taxon>Theileria</taxon>
    </lineage>
</organism>
<evidence type="ECO:0000313" key="1">
    <source>
        <dbReference type="EMBL" id="UVC49976.1"/>
    </source>
</evidence>
<sequence length="172" mass="19920">MLTYTPRSGKIFNLVKEAGTTIWSGSDASNYSDKVEVDLITNENKAVTVHLPNNKTNVYRKHGRNKPWKVIDTSTTNPQSVNIKYKYNSYFYINTQTSDGRRFEAKNGFAFNVVNEYINNNRVEIWKTDDEKDFAKKVEVEGNKCLIRDLMIHGVQILVVVVRVLIWIQLNR</sequence>
<dbReference type="Proteomes" id="UP000244811">
    <property type="component" value="Chromosome 2"/>
</dbReference>
<dbReference type="EMBL" id="CP056071">
    <property type="protein sequence ID" value="UVC49976.1"/>
    <property type="molecule type" value="Genomic_DNA"/>
</dbReference>
<name>A0A976SJG1_THEOR</name>
<evidence type="ECO:0000313" key="2">
    <source>
        <dbReference type="Proteomes" id="UP000244811"/>
    </source>
</evidence>
<reference evidence="1" key="1">
    <citation type="submission" date="2022-07" db="EMBL/GenBank/DDBJ databases">
        <title>Evaluation of T. orientalis genome assembly methods using nanopore sequencing and analysis of variation between genomes.</title>
        <authorList>
            <person name="Yam J."/>
            <person name="Micallef M.L."/>
            <person name="Liu M."/>
            <person name="Djordjevic S.P."/>
            <person name="Bogema D.R."/>
            <person name="Jenkins C."/>
        </authorList>
    </citation>
    <scope>NUCLEOTIDE SEQUENCE</scope>
    <source>
        <strain evidence="1">Goon Nure</strain>
    </source>
</reference>
<proteinExistence type="predicted"/>
<dbReference type="AlphaFoldDB" id="A0A976SJG1"/>